<dbReference type="AlphaFoldDB" id="A0AA37HEY4"/>
<dbReference type="RefSeq" id="WP_133123458.1">
    <property type="nucleotide sequence ID" value="NZ_BPQJ01000023.1"/>
</dbReference>
<accession>A0AA37HEY4</accession>
<evidence type="ECO:0000313" key="3">
    <source>
        <dbReference type="Proteomes" id="UP001055286"/>
    </source>
</evidence>
<feature type="signal peptide" evidence="1">
    <location>
        <begin position="1"/>
        <end position="19"/>
    </location>
</feature>
<sequence>MRVSVLVLAVGLIPSAAAAKAPFYVGIWSPSAKSCKANPLEVEGAIFRIERSQIIWNETTCAFKLSAARPTGNGTAIPATCESEGRISKTTYMFDTVSGRMRMNGHVMVRCKDSDWRTGYE</sequence>
<reference evidence="2" key="1">
    <citation type="journal article" date="2016" name="Front. Microbiol.">
        <title>Genome Sequence of the Piezophilic, Mesophilic Sulfate-Reducing Bacterium Desulfovibrio indicus J2T.</title>
        <authorList>
            <person name="Cao J."/>
            <person name="Maignien L."/>
            <person name="Shao Z."/>
            <person name="Alain K."/>
            <person name="Jebbar M."/>
        </authorList>
    </citation>
    <scope>NUCLEOTIDE SEQUENCE</scope>
    <source>
        <strain evidence="2">JCM 32048</strain>
    </source>
</reference>
<evidence type="ECO:0000313" key="2">
    <source>
        <dbReference type="EMBL" id="GJD64281.1"/>
    </source>
</evidence>
<dbReference type="EMBL" id="BPQJ01000023">
    <property type="protein sequence ID" value="GJD64281.1"/>
    <property type="molecule type" value="Genomic_DNA"/>
</dbReference>
<proteinExistence type="predicted"/>
<evidence type="ECO:0000256" key="1">
    <source>
        <dbReference type="SAM" id="SignalP"/>
    </source>
</evidence>
<dbReference type="Proteomes" id="UP001055286">
    <property type="component" value="Unassembled WGS sequence"/>
</dbReference>
<keyword evidence="1" id="KW-0732">Signal</keyword>
<reference evidence="2" key="2">
    <citation type="submission" date="2021-08" db="EMBL/GenBank/DDBJ databases">
        <authorList>
            <person name="Tani A."/>
            <person name="Ola A."/>
            <person name="Ogura Y."/>
            <person name="Katsura K."/>
            <person name="Hayashi T."/>
        </authorList>
    </citation>
    <scope>NUCLEOTIDE SEQUENCE</scope>
    <source>
        <strain evidence="2">JCM 32048</strain>
    </source>
</reference>
<evidence type="ECO:0008006" key="4">
    <source>
        <dbReference type="Google" id="ProtNLM"/>
    </source>
</evidence>
<feature type="chain" id="PRO_5041358856" description="DUF3617 domain-containing protein" evidence="1">
    <location>
        <begin position="20"/>
        <end position="121"/>
    </location>
</feature>
<organism evidence="2 3">
    <name type="scientific">Methylobacterium frigidaeris</name>
    <dbReference type="NCBI Taxonomy" id="2038277"/>
    <lineage>
        <taxon>Bacteria</taxon>
        <taxon>Pseudomonadati</taxon>
        <taxon>Pseudomonadota</taxon>
        <taxon>Alphaproteobacteria</taxon>
        <taxon>Hyphomicrobiales</taxon>
        <taxon>Methylobacteriaceae</taxon>
        <taxon>Methylobacterium</taxon>
    </lineage>
</organism>
<keyword evidence="3" id="KW-1185">Reference proteome</keyword>
<comment type="caution">
    <text evidence="2">The sequence shown here is derived from an EMBL/GenBank/DDBJ whole genome shotgun (WGS) entry which is preliminary data.</text>
</comment>
<gene>
    <name evidence="2" type="ORF">MPEAHAMD_4462</name>
</gene>
<protein>
    <recommendedName>
        <fullName evidence="4">DUF3617 domain-containing protein</fullName>
    </recommendedName>
</protein>
<name>A0AA37HEY4_9HYPH</name>